<dbReference type="EMBL" id="MCFH01000119">
    <property type="protein sequence ID" value="ORX38766.1"/>
    <property type="molecule type" value="Genomic_DNA"/>
</dbReference>
<reference evidence="2 4" key="1">
    <citation type="submission" date="2016-08" db="EMBL/GenBank/DDBJ databases">
        <title>Genomes of anaerobic fungi encode conserved fungal cellulosomes for biomass hydrolysis.</title>
        <authorList>
            <consortium name="DOE Joint Genome Institute"/>
            <person name="Haitjema C.H."/>
            <person name="Gilmore S.P."/>
            <person name="Henske J.K."/>
            <person name="Solomon K.V."/>
            <person name="De Groot R."/>
            <person name="Kuo A."/>
            <person name="Mondo S.J."/>
            <person name="Salamov A.A."/>
            <person name="Labutti K."/>
            <person name="Zhao Z."/>
            <person name="Chiniquy J."/>
            <person name="Barry K."/>
            <person name="Brewer H.M."/>
            <person name="Purvine S.O."/>
            <person name="Wright A.T."/>
            <person name="Boxma B."/>
            <person name="Van Alen T."/>
            <person name="Hackstein J.H."/>
            <person name="Baker S.E."/>
            <person name="Grigoriev I.V."/>
            <person name="O'Malley M.A."/>
        </authorList>
    </citation>
    <scope>NUCLEOTIDE SEQUENCE [LARGE SCALE GENOMIC DNA]</scope>
    <source>
        <strain evidence="4">finn</strain>
        <strain evidence="2">Finn</strain>
    </source>
</reference>
<dbReference type="Pfam" id="PF09820">
    <property type="entry name" value="AAA-ATPase_like"/>
    <property type="match status" value="1"/>
</dbReference>
<protein>
    <recommendedName>
        <fullName evidence="1">AAA-ATPase-like domain-containing protein</fullName>
    </recommendedName>
</protein>
<gene>
    <name evidence="3" type="ORF">BCR36DRAFT_374605</name>
    <name evidence="2" type="ORF">BCR36DRAFT_441724</name>
</gene>
<dbReference type="PANTHER" id="PTHR34825:SF1">
    <property type="entry name" value="AAA-ATPASE-LIKE DOMAIN-CONTAINING PROTEIN"/>
    <property type="match status" value="1"/>
</dbReference>
<accession>A0A1Y1UMS1</accession>
<feature type="domain" description="AAA-ATPase-like" evidence="1">
    <location>
        <begin position="195"/>
        <end position="268"/>
    </location>
</feature>
<evidence type="ECO:0000313" key="2">
    <source>
        <dbReference type="EMBL" id="ORX38766.1"/>
    </source>
</evidence>
<evidence type="ECO:0000259" key="1">
    <source>
        <dbReference type="Pfam" id="PF09820"/>
    </source>
</evidence>
<dbReference type="InterPro" id="IPR027417">
    <property type="entry name" value="P-loop_NTPase"/>
</dbReference>
<organism evidence="2 4">
    <name type="scientific">Piromyces finnis</name>
    <dbReference type="NCBI Taxonomy" id="1754191"/>
    <lineage>
        <taxon>Eukaryota</taxon>
        <taxon>Fungi</taxon>
        <taxon>Fungi incertae sedis</taxon>
        <taxon>Chytridiomycota</taxon>
        <taxon>Chytridiomycota incertae sedis</taxon>
        <taxon>Neocallimastigomycetes</taxon>
        <taxon>Neocallimastigales</taxon>
        <taxon>Neocallimastigaceae</taxon>
        <taxon>Piromyces</taxon>
    </lineage>
</organism>
<reference evidence="2 4" key="2">
    <citation type="submission" date="2016-08" db="EMBL/GenBank/DDBJ databases">
        <title>Pervasive Adenine N6-methylation of Active Genes in Fungi.</title>
        <authorList>
            <consortium name="DOE Joint Genome Institute"/>
            <person name="Mondo S.J."/>
            <person name="Dannebaum R.O."/>
            <person name="Kuo R.C."/>
            <person name="Labutti K."/>
            <person name="Haridas S."/>
            <person name="Kuo A."/>
            <person name="Salamov A."/>
            <person name="Ahrendt S.R."/>
            <person name="Lipzen A."/>
            <person name="Sullivan W."/>
            <person name="Andreopoulos W.B."/>
            <person name="Clum A."/>
            <person name="Lindquist E."/>
            <person name="Daum C."/>
            <person name="Ramamoorthy G.K."/>
            <person name="Gryganskyi A."/>
            <person name="Culley D."/>
            <person name="Magnuson J.K."/>
            <person name="James T.Y."/>
            <person name="O'Malley M.A."/>
            <person name="Stajich J.E."/>
            <person name="Spatafora J.W."/>
            <person name="Visel A."/>
            <person name="Grigoriev I.V."/>
        </authorList>
    </citation>
    <scope>NUCLEOTIDE SEQUENCE [LARGE SCALE GENOMIC DNA]</scope>
    <source>
        <strain evidence="4">finn</strain>
        <strain evidence="2">Finn</strain>
    </source>
</reference>
<evidence type="ECO:0000313" key="3">
    <source>
        <dbReference type="EMBL" id="ORX42293.1"/>
    </source>
</evidence>
<proteinExistence type="predicted"/>
<dbReference type="STRING" id="1754191.A0A1Y1UMS1"/>
<dbReference type="Gene3D" id="3.40.50.300">
    <property type="entry name" value="P-loop containing nucleotide triphosphate hydrolases"/>
    <property type="match status" value="1"/>
</dbReference>
<dbReference type="OrthoDB" id="2143434at2759"/>
<dbReference type="Proteomes" id="UP000193719">
    <property type="component" value="Unassembled WGS sequence"/>
</dbReference>
<dbReference type="PANTHER" id="PTHR34825">
    <property type="entry name" value="CONSERVED PROTEIN, WITH A WEAK D-GALACTARATE DEHYDRATASE/ALTRONATE HYDROLASE DOMAIN"/>
    <property type="match status" value="1"/>
</dbReference>
<sequence>MNLFQYLKELYTYEIINNKALIHKNETKYENDKDRGRNRIKYENLKDSYGSYQLIDSFSNEIYKIYSPYLILESLKNNIVKRYQMDDNYYDLLAKFIQKNYDNLKDVITLLIESERDKKIKVDSLLYQNDIYSFSKRKNNLMKLVHLGYLNYDKYNNEISIPNKEIHRLFKLISKADWWNYMKEETNNIFNPGENDFKKFSQREFYVDKTELILELNKIINSEKQNICISRPRRFGKTKIVDMLSAYYRKFNVIKLNMFNYLYQTSIKEGKENIKTSIIKEVKNSIADFECDNKNSINEILNEILEKTSRHNILVIDEWDIVFRDNNKNSIEYLKFLTSLIKGEESIHLTYMTGILPLKSYGLNSEITGIFDHFSMVEGGWMSKYVGFTVEEVKELCKKFKKKKNFDDEYVNIFYYNIKEIYNGYRLTDGSKNENRNYWKTYEIYTSLSIIKAFEFNSIRNYWHLTESYDNLYKYIDMDFDGLKKDIVYLMSDKKNRIKLDMDIVNFNRNCGEYNNKYDVLVKLVHLGYLAYEYKKDYDNKSDKLIGNYLFLMKKYIHHLRYPQKIINGKNYLKK</sequence>
<comment type="caution">
    <text evidence="2">The sequence shown here is derived from an EMBL/GenBank/DDBJ whole genome shotgun (WGS) entry which is preliminary data.</text>
</comment>
<name>A0A1Y1UMS1_9FUNG</name>
<keyword evidence="4" id="KW-1185">Reference proteome</keyword>
<dbReference type="InterPro" id="IPR018631">
    <property type="entry name" value="AAA-ATPase-like_dom"/>
</dbReference>
<dbReference type="AlphaFoldDB" id="A0A1Y1UMS1"/>
<dbReference type="EMBL" id="MCFH01000067">
    <property type="protein sequence ID" value="ORX42293.1"/>
    <property type="molecule type" value="Genomic_DNA"/>
</dbReference>
<dbReference type="SUPFAM" id="SSF52540">
    <property type="entry name" value="P-loop containing nucleoside triphosphate hydrolases"/>
    <property type="match status" value="1"/>
</dbReference>
<evidence type="ECO:0000313" key="4">
    <source>
        <dbReference type="Proteomes" id="UP000193719"/>
    </source>
</evidence>